<dbReference type="PANTHER" id="PTHR22948:SF65">
    <property type="entry name" value="A-KINASE ANCHORING PROTEIN 1"/>
    <property type="match status" value="1"/>
</dbReference>
<feature type="domain" description="Tudor" evidence="4">
    <location>
        <begin position="514"/>
        <end position="573"/>
    </location>
</feature>
<evidence type="ECO:0000256" key="2">
    <source>
        <dbReference type="SAM" id="MobiDB-lite"/>
    </source>
</evidence>
<dbReference type="GO" id="GO:0005739">
    <property type="term" value="C:mitochondrion"/>
    <property type="evidence" value="ECO:0007669"/>
    <property type="project" value="UniProtKB-ARBA"/>
</dbReference>
<dbReference type="STRING" id="7244.B4MEG1"/>
<dbReference type="PROSITE" id="PS50084">
    <property type="entry name" value="KH_TYPE_1"/>
    <property type="match status" value="1"/>
</dbReference>
<dbReference type="SMART" id="SM00322">
    <property type="entry name" value="KH"/>
    <property type="match status" value="1"/>
</dbReference>
<dbReference type="InParanoid" id="B4MEG1"/>
<protein>
    <recommendedName>
        <fullName evidence="4">Tudor domain-containing protein</fullName>
    </recommendedName>
</protein>
<reference evidence="5 6" key="1">
    <citation type="journal article" date="2007" name="Nature">
        <title>Evolution of genes and genomes on the Drosophila phylogeny.</title>
        <authorList>
            <consortium name="Drosophila 12 Genomes Consortium"/>
            <person name="Clark A.G."/>
            <person name="Eisen M.B."/>
            <person name="Smith D.R."/>
            <person name="Bergman C.M."/>
            <person name="Oliver B."/>
            <person name="Markow T.A."/>
            <person name="Kaufman T.C."/>
            <person name="Kellis M."/>
            <person name="Gelbart W."/>
            <person name="Iyer V.N."/>
            <person name="Pollard D.A."/>
            <person name="Sackton T.B."/>
            <person name="Larracuente A.M."/>
            <person name="Singh N.D."/>
            <person name="Abad J.P."/>
            <person name="Abt D.N."/>
            <person name="Adryan B."/>
            <person name="Aguade M."/>
            <person name="Akashi H."/>
            <person name="Anderson W.W."/>
            <person name="Aquadro C.F."/>
            <person name="Ardell D.H."/>
            <person name="Arguello R."/>
            <person name="Artieri C.G."/>
            <person name="Barbash D.A."/>
            <person name="Barker D."/>
            <person name="Barsanti P."/>
            <person name="Batterham P."/>
            <person name="Batzoglou S."/>
            <person name="Begun D."/>
            <person name="Bhutkar A."/>
            <person name="Blanco E."/>
            <person name="Bosak S.A."/>
            <person name="Bradley R.K."/>
            <person name="Brand A.D."/>
            <person name="Brent M.R."/>
            <person name="Brooks A.N."/>
            <person name="Brown R.H."/>
            <person name="Butlin R.K."/>
            <person name="Caggese C."/>
            <person name="Calvi B.R."/>
            <person name="Bernardo de Carvalho A."/>
            <person name="Caspi A."/>
            <person name="Castrezana S."/>
            <person name="Celniker S.E."/>
            <person name="Chang J.L."/>
            <person name="Chapple C."/>
            <person name="Chatterji S."/>
            <person name="Chinwalla A."/>
            <person name="Civetta A."/>
            <person name="Clifton S.W."/>
            <person name="Comeron J.M."/>
            <person name="Costello J.C."/>
            <person name="Coyne J.A."/>
            <person name="Daub J."/>
            <person name="David R.G."/>
            <person name="Delcher A.L."/>
            <person name="Delehaunty K."/>
            <person name="Do C.B."/>
            <person name="Ebling H."/>
            <person name="Edwards K."/>
            <person name="Eickbush T."/>
            <person name="Evans J.D."/>
            <person name="Filipski A."/>
            <person name="Findeiss S."/>
            <person name="Freyhult E."/>
            <person name="Fulton L."/>
            <person name="Fulton R."/>
            <person name="Garcia A.C."/>
            <person name="Gardiner A."/>
            <person name="Garfield D.A."/>
            <person name="Garvin B.E."/>
            <person name="Gibson G."/>
            <person name="Gilbert D."/>
            <person name="Gnerre S."/>
            <person name="Godfrey J."/>
            <person name="Good R."/>
            <person name="Gotea V."/>
            <person name="Gravely B."/>
            <person name="Greenberg A.J."/>
            <person name="Griffiths-Jones S."/>
            <person name="Gross S."/>
            <person name="Guigo R."/>
            <person name="Gustafson E.A."/>
            <person name="Haerty W."/>
            <person name="Hahn M.W."/>
            <person name="Halligan D.L."/>
            <person name="Halpern A.L."/>
            <person name="Halter G.M."/>
            <person name="Han M.V."/>
            <person name="Heger A."/>
            <person name="Hillier L."/>
            <person name="Hinrichs A.S."/>
            <person name="Holmes I."/>
            <person name="Hoskins R.A."/>
            <person name="Hubisz M.J."/>
            <person name="Hultmark D."/>
            <person name="Huntley M.A."/>
            <person name="Jaffe D.B."/>
            <person name="Jagadeeshan S."/>
            <person name="Jeck W.R."/>
            <person name="Johnson J."/>
            <person name="Jones C.D."/>
            <person name="Jordan W.C."/>
            <person name="Karpen G.H."/>
            <person name="Kataoka E."/>
            <person name="Keightley P.D."/>
            <person name="Kheradpour P."/>
            <person name="Kirkness E.F."/>
            <person name="Koerich L.B."/>
            <person name="Kristiansen K."/>
            <person name="Kudrna D."/>
            <person name="Kulathinal R.J."/>
            <person name="Kumar S."/>
            <person name="Kwok R."/>
            <person name="Lander E."/>
            <person name="Langley C.H."/>
            <person name="Lapoint R."/>
            <person name="Lazzaro B.P."/>
            <person name="Lee S.J."/>
            <person name="Levesque L."/>
            <person name="Li R."/>
            <person name="Lin C.F."/>
            <person name="Lin M.F."/>
            <person name="Lindblad-Toh K."/>
            <person name="Llopart A."/>
            <person name="Long M."/>
            <person name="Low L."/>
            <person name="Lozovsky E."/>
            <person name="Lu J."/>
            <person name="Luo M."/>
            <person name="Machado C.A."/>
            <person name="Makalowski W."/>
            <person name="Marzo M."/>
            <person name="Matsuda M."/>
            <person name="Matzkin L."/>
            <person name="McAllister B."/>
            <person name="McBride C.S."/>
            <person name="McKernan B."/>
            <person name="McKernan K."/>
            <person name="Mendez-Lago M."/>
            <person name="Minx P."/>
            <person name="Mollenhauer M.U."/>
            <person name="Montooth K."/>
            <person name="Mount S.M."/>
            <person name="Mu X."/>
            <person name="Myers E."/>
            <person name="Negre B."/>
            <person name="Newfeld S."/>
            <person name="Nielsen R."/>
            <person name="Noor M.A."/>
            <person name="O'Grady P."/>
            <person name="Pachter L."/>
            <person name="Papaceit M."/>
            <person name="Parisi M.J."/>
            <person name="Parisi M."/>
            <person name="Parts L."/>
            <person name="Pedersen J.S."/>
            <person name="Pesole G."/>
            <person name="Phillippy A.M."/>
            <person name="Ponting C.P."/>
            <person name="Pop M."/>
            <person name="Porcelli D."/>
            <person name="Powell J.R."/>
            <person name="Prohaska S."/>
            <person name="Pruitt K."/>
            <person name="Puig M."/>
            <person name="Quesneville H."/>
            <person name="Ram K.R."/>
            <person name="Rand D."/>
            <person name="Rasmussen M.D."/>
            <person name="Reed L.K."/>
            <person name="Reenan R."/>
            <person name="Reily A."/>
            <person name="Remington K.A."/>
            <person name="Rieger T.T."/>
            <person name="Ritchie M.G."/>
            <person name="Robin C."/>
            <person name="Rogers Y.H."/>
            <person name="Rohde C."/>
            <person name="Rozas J."/>
            <person name="Rubenfield M.J."/>
            <person name="Ruiz A."/>
            <person name="Russo S."/>
            <person name="Salzberg S.L."/>
            <person name="Sanchez-Gracia A."/>
            <person name="Saranga D.J."/>
            <person name="Sato H."/>
            <person name="Schaeffer S.W."/>
            <person name="Schatz M.C."/>
            <person name="Schlenke T."/>
            <person name="Schwartz R."/>
            <person name="Segarra C."/>
            <person name="Singh R.S."/>
            <person name="Sirot L."/>
            <person name="Sirota M."/>
            <person name="Sisneros N.B."/>
            <person name="Smith C.D."/>
            <person name="Smith T.F."/>
            <person name="Spieth J."/>
            <person name="Stage D.E."/>
            <person name="Stark A."/>
            <person name="Stephan W."/>
            <person name="Strausberg R.L."/>
            <person name="Strempel S."/>
            <person name="Sturgill D."/>
            <person name="Sutton G."/>
            <person name="Sutton G.G."/>
            <person name="Tao W."/>
            <person name="Teichmann S."/>
            <person name="Tobari Y.N."/>
            <person name="Tomimura Y."/>
            <person name="Tsolas J.M."/>
            <person name="Valente V.L."/>
            <person name="Venter E."/>
            <person name="Venter J.C."/>
            <person name="Vicario S."/>
            <person name="Vieira F.G."/>
            <person name="Vilella A.J."/>
            <person name="Villasante A."/>
            <person name="Walenz B."/>
            <person name="Wang J."/>
            <person name="Wasserman M."/>
            <person name="Watts T."/>
            <person name="Wilson D."/>
            <person name="Wilson R.K."/>
            <person name="Wing R.A."/>
            <person name="Wolfner M.F."/>
            <person name="Wong A."/>
            <person name="Wong G.K."/>
            <person name="Wu C.I."/>
            <person name="Wu G."/>
            <person name="Yamamoto D."/>
            <person name="Yang H.P."/>
            <person name="Yang S.P."/>
            <person name="Yorke J.A."/>
            <person name="Yoshida K."/>
            <person name="Zdobnov E."/>
            <person name="Zhang P."/>
            <person name="Zhang Y."/>
            <person name="Zimin A.V."/>
            <person name="Baldwin J."/>
            <person name="Abdouelleil A."/>
            <person name="Abdulkadir J."/>
            <person name="Abebe A."/>
            <person name="Abera B."/>
            <person name="Abreu J."/>
            <person name="Acer S.C."/>
            <person name="Aftuck L."/>
            <person name="Alexander A."/>
            <person name="An P."/>
            <person name="Anderson E."/>
            <person name="Anderson S."/>
            <person name="Arachi H."/>
            <person name="Azer M."/>
            <person name="Bachantsang P."/>
            <person name="Barry A."/>
            <person name="Bayul T."/>
            <person name="Berlin A."/>
            <person name="Bessette D."/>
            <person name="Bloom T."/>
            <person name="Blye J."/>
            <person name="Boguslavskiy L."/>
            <person name="Bonnet C."/>
            <person name="Boukhgalter B."/>
            <person name="Bourzgui I."/>
            <person name="Brown A."/>
            <person name="Cahill P."/>
            <person name="Channer S."/>
            <person name="Cheshatsang Y."/>
            <person name="Chuda L."/>
            <person name="Citroen M."/>
            <person name="Collymore A."/>
            <person name="Cooke P."/>
            <person name="Costello M."/>
            <person name="D'Aco K."/>
            <person name="Daza R."/>
            <person name="De Haan G."/>
            <person name="DeGray S."/>
            <person name="DeMaso C."/>
            <person name="Dhargay N."/>
            <person name="Dooley K."/>
            <person name="Dooley E."/>
            <person name="Doricent M."/>
            <person name="Dorje P."/>
            <person name="Dorjee K."/>
            <person name="Dupes A."/>
            <person name="Elong R."/>
            <person name="Falk J."/>
            <person name="Farina A."/>
            <person name="Faro S."/>
            <person name="Ferguson D."/>
            <person name="Fisher S."/>
            <person name="Foley C.D."/>
            <person name="Franke A."/>
            <person name="Friedrich D."/>
            <person name="Gadbois L."/>
            <person name="Gearin G."/>
            <person name="Gearin C.R."/>
            <person name="Giannoukos G."/>
            <person name="Goode T."/>
            <person name="Graham J."/>
            <person name="Grandbois E."/>
            <person name="Grewal S."/>
            <person name="Gyaltsen K."/>
            <person name="Hafez N."/>
            <person name="Hagos B."/>
            <person name="Hall J."/>
            <person name="Henson C."/>
            <person name="Hollinger A."/>
            <person name="Honan T."/>
            <person name="Huard M.D."/>
            <person name="Hughes L."/>
            <person name="Hurhula B."/>
            <person name="Husby M.E."/>
            <person name="Kamat A."/>
            <person name="Kanga B."/>
            <person name="Kashin S."/>
            <person name="Khazanovich D."/>
            <person name="Kisner P."/>
            <person name="Lance K."/>
            <person name="Lara M."/>
            <person name="Lee W."/>
            <person name="Lennon N."/>
            <person name="Letendre F."/>
            <person name="LeVine R."/>
            <person name="Lipovsky A."/>
            <person name="Liu X."/>
            <person name="Liu J."/>
            <person name="Liu S."/>
            <person name="Lokyitsang T."/>
            <person name="Lokyitsang Y."/>
            <person name="Lubonja R."/>
            <person name="Lui A."/>
            <person name="MacDonald P."/>
            <person name="Magnisalis V."/>
            <person name="Maru K."/>
            <person name="Matthews C."/>
            <person name="McCusker W."/>
            <person name="McDonough S."/>
            <person name="Mehta T."/>
            <person name="Meldrim J."/>
            <person name="Meneus L."/>
            <person name="Mihai O."/>
            <person name="Mihalev A."/>
            <person name="Mihova T."/>
            <person name="Mittelman R."/>
            <person name="Mlenga V."/>
            <person name="Montmayeur A."/>
            <person name="Mulrain L."/>
            <person name="Navidi A."/>
            <person name="Naylor J."/>
            <person name="Negash T."/>
            <person name="Nguyen T."/>
            <person name="Nguyen N."/>
            <person name="Nicol R."/>
            <person name="Norbu C."/>
            <person name="Norbu N."/>
            <person name="Novod N."/>
            <person name="O'Neill B."/>
            <person name="Osman S."/>
            <person name="Markiewicz E."/>
            <person name="Oyono O.L."/>
            <person name="Patti C."/>
            <person name="Phunkhang P."/>
            <person name="Pierre F."/>
            <person name="Priest M."/>
            <person name="Raghuraman S."/>
            <person name="Rege F."/>
            <person name="Reyes R."/>
            <person name="Rise C."/>
            <person name="Rogov P."/>
            <person name="Ross K."/>
            <person name="Ryan E."/>
            <person name="Settipalli S."/>
            <person name="Shea T."/>
            <person name="Sherpa N."/>
            <person name="Shi L."/>
            <person name="Shih D."/>
            <person name="Sparrow T."/>
            <person name="Spaulding J."/>
            <person name="Stalker J."/>
            <person name="Stange-Thomann N."/>
            <person name="Stavropoulos S."/>
            <person name="Stone C."/>
            <person name="Strader C."/>
            <person name="Tesfaye S."/>
            <person name="Thomson T."/>
            <person name="Thoulutsang Y."/>
            <person name="Thoulutsang D."/>
            <person name="Topham K."/>
            <person name="Topping I."/>
            <person name="Tsamla T."/>
            <person name="Vassiliev H."/>
            <person name="Vo A."/>
            <person name="Wangchuk T."/>
            <person name="Wangdi T."/>
            <person name="Weiand M."/>
            <person name="Wilkinson J."/>
            <person name="Wilson A."/>
            <person name="Yadav S."/>
            <person name="Young G."/>
            <person name="Yu Q."/>
            <person name="Zembek L."/>
            <person name="Zhong D."/>
            <person name="Zimmer A."/>
            <person name="Zwirko Z."/>
            <person name="Jaffe D.B."/>
            <person name="Alvarez P."/>
            <person name="Brockman W."/>
            <person name="Butler J."/>
            <person name="Chin C."/>
            <person name="Gnerre S."/>
            <person name="Grabherr M."/>
            <person name="Kleber M."/>
            <person name="Mauceli E."/>
            <person name="MacCallum I."/>
        </authorList>
    </citation>
    <scope>NUCLEOTIDE SEQUENCE [LARGE SCALE GENOMIC DNA]</scope>
    <source>
        <strain evidence="6">Tucson 15010-1051.87</strain>
    </source>
</reference>
<dbReference type="Gene3D" id="2.40.50.90">
    <property type="match status" value="1"/>
</dbReference>
<dbReference type="InterPro" id="IPR036612">
    <property type="entry name" value="KH_dom_type_1_sf"/>
</dbReference>
<keyword evidence="3" id="KW-0812">Transmembrane</keyword>
<dbReference type="Gene3D" id="2.30.30.140">
    <property type="match status" value="1"/>
</dbReference>
<dbReference type="PANTHER" id="PTHR22948">
    <property type="entry name" value="TUDOR DOMAIN CONTAINING PROTEIN"/>
    <property type="match status" value="1"/>
</dbReference>
<dbReference type="PhylomeDB" id="B4MEG1"/>
<sequence length="655" mass="71131">MVSGRPLLYLSLPGVAFILGVFWFRRRNKNRVDKNDDDANAVANGKPVKEAAEPGLTQRKVNGVQSLNGKLPTGNGNGTVNATKSMNISVGGGGGGGGGSMNNIDEKESPNTMLYGKSAPITIQSNGRASPGKHQQQQIDSEMLKSKIQDAEHKKLCSIDEDFENLSSPRDLPDSVNNRVSFYNRKANKKAEEPVVIKATRTPKISPENSFLESKYTKECEPNNNCEPSNADNKLDTLTTATAPAPASAPAPALAPAATAASAIVSKPQTQSEGTVNVAQIKQTEQNNSAVEQTIVSKDVHVDVDVSATAAADAANGNQKRNVDAASPSLSICSVQSGDSGKGSSLPRSEATTRMKTSYRFFFPNVLIGQLYGRKRSFINQIKAKTLANVGLSKNRYSSGKLRICTIEGTESEIDAALAMIRQRLPARRYPNFTMQRIHYALPQSIVPLSTESLHSLQLNLIEGINNDVLVSAVLSGDHVFVQHPLHPSHPALHALQKGMLDSYSSMDAPKLPGIEISAVCVMPINGFWYRVQICDSDADDEQRCLVKFLDFGGYMNVSFSELRQIRTDFMTLPFQATECILSNIEPIDDTWSADAADILNKLTKGIVLQAQVAGYNSHNIPEIYLFASLGPNNVIFINKELVARNLAKWVEMRD</sequence>
<dbReference type="InterPro" id="IPR004087">
    <property type="entry name" value="KH_dom"/>
</dbReference>
<feature type="transmembrane region" description="Helical" evidence="3">
    <location>
        <begin position="6"/>
        <end position="24"/>
    </location>
</feature>
<dbReference type="InterPro" id="IPR002999">
    <property type="entry name" value="Tudor"/>
</dbReference>
<dbReference type="OrthoDB" id="10069557at2759"/>
<dbReference type="Gene3D" id="3.30.1370.10">
    <property type="entry name" value="K Homology domain, type 1"/>
    <property type="match status" value="1"/>
</dbReference>
<dbReference type="InterPro" id="IPR035437">
    <property type="entry name" value="SNase_OB-fold_sf"/>
</dbReference>
<dbReference type="SUPFAM" id="SSF54791">
    <property type="entry name" value="Eukaryotic type KH-domain (KH-domain type I)"/>
    <property type="match status" value="1"/>
</dbReference>
<feature type="region of interest" description="Disordered" evidence="2">
    <location>
        <begin position="32"/>
        <end position="57"/>
    </location>
</feature>
<dbReference type="EMBL" id="CH940664">
    <property type="protein sequence ID" value="EDW62936.1"/>
    <property type="molecule type" value="Genomic_DNA"/>
</dbReference>
<evidence type="ECO:0000313" key="6">
    <source>
        <dbReference type="Proteomes" id="UP000008792"/>
    </source>
</evidence>
<dbReference type="InterPro" id="IPR047367">
    <property type="entry name" value="Tudor_AKAP1"/>
</dbReference>
<evidence type="ECO:0000256" key="1">
    <source>
        <dbReference type="PROSITE-ProRule" id="PRU00117"/>
    </source>
</evidence>
<evidence type="ECO:0000256" key="3">
    <source>
        <dbReference type="SAM" id="Phobius"/>
    </source>
</evidence>
<dbReference type="InterPro" id="IPR050621">
    <property type="entry name" value="Tudor_domain_containing"/>
</dbReference>
<organism evidence="5 6">
    <name type="scientific">Drosophila virilis</name>
    <name type="common">Fruit fly</name>
    <dbReference type="NCBI Taxonomy" id="7244"/>
    <lineage>
        <taxon>Eukaryota</taxon>
        <taxon>Metazoa</taxon>
        <taxon>Ecdysozoa</taxon>
        <taxon>Arthropoda</taxon>
        <taxon>Hexapoda</taxon>
        <taxon>Insecta</taxon>
        <taxon>Pterygota</taxon>
        <taxon>Neoptera</taxon>
        <taxon>Endopterygota</taxon>
        <taxon>Diptera</taxon>
        <taxon>Brachycera</taxon>
        <taxon>Muscomorpha</taxon>
        <taxon>Ephydroidea</taxon>
        <taxon>Drosophilidae</taxon>
        <taxon>Drosophila</taxon>
    </lineage>
</organism>
<dbReference type="SUPFAM" id="SSF63748">
    <property type="entry name" value="Tudor/PWWP/MBT"/>
    <property type="match status" value="1"/>
</dbReference>
<dbReference type="SMART" id="SM00333">
    <property type="entry name" value="TUDOR"/>
    <property type="match status" value="1"/>
</dbReference>
<keyword evidence="6" id="KW-1185">Reference proteome</keyword>
<evidence type="ECO:0000259" key="4">
    <source>
        <dbReference type="PROSITE" id="PS50304"/>
    </source>
</evidence>
<dbReference type="InterPro" id="IPR004088">
    <property type="entry name" value="KH_dom_type_1"/>
</dbReference>
<proteinExistence type="predicted"/>
<keyword evidence="3" id="KW-1133">Transmembrane helix</keyword>
<dbReference type="AlphaFoldDB" id="B4MEG1"/>
<dbReference type="FunCoup" id="B4MEG1">
    <property type="interactions" value="138"/>
</dbReference>
<keyword evidence="1" id="KW-0694">RNA-binding</keyword>
<name>B4MEG1_DROVI</name>
<gene>
    <name evidence="5" type="primary">Dvir\GJ14809</name>
    <name evidence="5" type="ORF">Dvir_GJ14809</name>
</gene>
<dbReference type="eggNOG" id="KOG2279">
    <property type="taxonomic scope" value="Eukaryota"/>
</dbReference>
<dbReference type="HOGENOM" id="CLU_018373_0_0_1"/>
<dbReference type="OMA" id="PINGVWY"/>
<dbReference type="Pfam" id="PF00013">
    <property type="entry name" value="KH_1"/>
    <property type="match status" value="1"/>
</dbReference>
<dbReference type="Proteomes" id="UP000008792">
    <property type="component" value="Unassembled WGS sequence"/>
</dbReference>
<dbReference type="CDD" id="cd20407">
    <property type="entry name" value="Tudor_AKAP1"/>
    <property type="match status" value="1"/>
</dbReference>
<dbReference type="PROSITE" id="PS50304">
    <property type="entry name" value="TUDOR"/>
    <property type="match status" value="1"/>
</dbReference>
<dbReference type="KEGG" id="dvi:6636050"/>
<dbReference type="SMR" id="B4MEG1"/>
<evidence type="ECO:0000313" key="5">
    <source>
        <dbReference type="EMBL" id="EDW62936.1"/>
    </source>
</evidence>
<keyword evidence="3" id="KW-0472">Membrane</keyword>
<dbReference type="GO" id="GO:0010468">
    <property type="term" value="P:regulation of gene expression"/>
    <property type="evidence" value="ECO:0007669"/>
    <property type="project" value="UniProtKB-ARBA"/>
</dbReference>
<accession>B4MEG1</accession>
<dbReference type="GO" id="GO:0003723">
    <property type="term" value="F:RNA binding"/>
    <property type="evidence" value="ECO:0007669"/>
    <property type="project" value="UniProtKB-UniRule"/>
</dbReference>
<dbReference type="Pfam" id="PF00567">
    <property type="entry name" value="TUDOR"/>
    <property type="match status" value="1"/>
</dbReference>